<gene>
    <name evidence="16" type="primary">LOC106151879</name>
</gene>
<dbReference type="InterPro" id="IPR024548">
    <property type="entry name" value="Cu2_monoox_C"/>
</dbReference>
<dbReference type="InterPro" id="IPR014784">
    <property type="entry name" value="Cu2_ascorb_mOase-like_C"/>
</dbReference>
<protein>
    <submittedName>
        <fullName evidence="16">DBH-like monooxygenase protein 1</fullName>
    </submittedName>
</protein>
<feature type="chain" id="PRO_5010215489" evidence="13">
    <location>
        <begin position="17"/>
        <end position="633"/>
    </location>
</feature>
<dbReference type="FunFam" id="2.60.120.310:FF:000004">
    <property type="entry name" value="DBH-like monooxygenase protein 1"/>
    <property type="match status" value="1"/>
</dbReference>
<dbReference type="GO" id="GO:0006589">
    <property type="term" value="P:octopamine biosynthetic process"/>
    <property type="evidence" value="ECO:0007669"/>
    <property type="project" value="TreeGrafter"/>
</dbReference>
<dbReference type="Gene3D" id="2.60.120.230">
    <property type="match status" value="1"/>
</dbReference>
<dbReference type="SUPFAM" id="SSF49742">
    <property type="entry name" value="PHM/PNGase F"/>
    <property type="match status" value="2"/>
</dbReference>
<dbReference type="RefSeq" id="XP_013380768.1">
    <property type="nucleotide sequence ID" value="XM_013525314.1"/>
</dbReference>
<feature type="region of interest" description="Disordered" evidence="12">
    <location>
        <begin position="582"/>
        <end position="603"/>
    </location>
</feature>
<keyword evidence="8" id="KW-0503">Monooxygenase</keyword>
<evidence type="ECO:0000256" key="5">
    <source>
        <dbReference type="ARBA" id="ARBA00022729"/>
    </source>
</evidence>
<dbReference type="OrthoDB" id="10003276at2759"/>
<dbReference type="PANTHER" id="PTHR10157">
    <property type="entry name" value="DOPAMINE BETA HYDROXYLASE RELATED"/>
    <property type="match status" value="1"/>
</dbReference>
<evidence type="ECO:0000256" key="6">
    <source>
        <dbReference type="ARBA" id="ARBA00023002"/>
    </source>
</evidence>
<keyword evidence="15" id="KW-1185">Reference proteome</keyword>
<evidence type="ECO:0000256" key="13">
    <source>
        <dbReference type="SAM" id="SignalP"/>
    </source>
</evidence>
<keyword evidence="4" id="KW-0479">Metal-binding</keyword>
<keyword evidence="9" id="KW-0472">Membrane</keyword>
<evidence type="ECO:0000256" key="12">
    <source>
        <dbReference type="SAM" id="MobiDB-lite"/>
    </source>
</evidence>
<dbReference type="PRINTS" id="PR00767">
    <property type="entry name" value="DBMONOXGNASE"/>
</dbReference>
<dbReference type="GO" id="GO:0004500">
    <property type="term" value="F:dopamine beta-monooxygenase activity"/>
    <property type="evidence" value="ECO:0007669"/>
    <property type="project" value="InterPro"/>
</dbReference>
<dbReference type="CDD" id="cd09631">
    <property type="entry name" value="DOMON_DOH"/>
    <property type="match status" value="1"/>
</dbReference>
<dbReference type="InterPro" id="IPR005018">
    <property type="entry name" value="DOMON_domain"/>
</dbReference>
<feature type="domain" description="DOMON" evidence="14">
    <location>
        <begin position="32"/>
        <end position="145"/>
    </location>
</feature>
<keyword evidence="7" id="KW-0186">Copper</keyword>
<dbReference type="FunFam" id="2.60.40.1210:FF:000001">
    <property type="entry name" value="Monooxygenase, DBH-like 1, like"/>
    <property type="match status" value="1"/>
</dbReference>
<dbReference type="SUPFAM" id="SSF49344">
    <property type="entry name" value="CBD9-like"/>
    <property type="match status" value="1"/>
</dbReference>
<dbReference type="InterPro" id="IPR036939">
    <property type="entry name" value="Cu2_ascorb_mOase_N_sf"/>
</dbReference>
<evidence type="ECO:0000256" key="8">
    <source>
        <dbReference type="ARBA" id="ARBA00023033"/>
    </source>
</evidence>
<dbReference type="GeneID" id="106151879"/>
<dbReference type="FunFam" id="2.60.120.230:FF:000001">
    <property type="entry name" value="Monooxygenase, DBH-like 1"/>
    <property type="match status" value="1"/>
</dbReference>
<dbReference type="GO" id="GO:0005507">
    <property type="term" value="F:copper ion binding"/>
    <property type="evidence" value="ECO:0007669"/>
    <property type="project" value="InterPro"/>
</dbReference>
<dbReference type="Proteomes" id="UP000085678">
    <property type="component" value="Unplaced"/>
</dbReference>
<evidence type="ECO:0000256" key="11">
    <source>
        <dbReference type="ARBA" id="ARBA00023180"/>
    </source>
</evidence>
<dbReference type="InterPro" id="IPR000945">
    <property type="entry name" value="DBH-like"/>
</dbReference>
<dbReference type="GO" id="GO:0030667">
    <property type="term" value="C:secretory granule membrane"/>
    <property type="evidence" value="ECO:0007669"/>
    <property type="project" value="TreeGrafter"/>
</dbReference>
<evidence type="ECO:0000256" key="3">
    <source>
        <dbReference type="ARBA" id="ARBA00010676"/>
    </source>
</evidence>
<sequence>MLFLAVFTAFATTVTGSPSFAGFTHHVVLKDDVYFLSWKFDNETITFETQVRTTGYVGLGFSPNGGMTGADIVIGWVKDGAAYLKDRYATATQEPSVDDSQDVELISGSENGTFTTLLFRRKLVTCDSKDNEITQNTMRVIWAYHDSDPVAETNLLYHGNVNRGAKSMFLLEPADNPVKTVTIPSDAYTMEFVHNKVRVPSTSDTTYWCSGFTLPSFPEVHHMIKGEPIVPVGHEALVHHIVVYACSHQFNFTQYANYSEACDLQANMPPDLKLCVLLLMAWAVGGEAQVYPENVGLPFGGEGDPTFLYVETHYDNPGLRNDYVDSSGVRFTFIPRRRQYDAGVLEIGALTYKNYVIPPYYDEFYTWGQCSGCLQSALENVPQGIKVFSTFLHTHLAGTAIYMRHFRNGTELPYIAYDENYDFNFQEYRYFTEPVTVLSSDDLVAYCRFKSSDRTTVTWGGFSTNEEMCIGFMMYYPRVNLTTCVSGSLQSELIKIAPQVTASSRNFGFTVVVQEPSQHRGKKFEYVMENMVNWHDPATRQAFQALEMNVTRQLYCTGNHGFSKWTHIQTLQISTPYQLPKASCPPTNSTTAPTTASTTASTTLGSVSSADETTCVTMVTILNGLIVLLLFMQ</sequence>
<evidence type="ECO:0000259" key="14">
    <source>
        <dbReference type="PROSITE" id="PS50836"/>
    </source>
</evidence>
<dbReference type="FunCoup" id="A0A1S3H438">
    <property type="interactions" value="3"/>
</dbReference>
<keyword evidence="11" id="KW-0325">Glycoprotein</keyword>
<dbReference type="GO" id="GO:0042420">
    <property type="term" value="P:dopamine catabolic process"/>
    <property type="evidence" value="ECO:0007669"/>
    <property type="project" value="TreeGrafter"/>
</dbReference>
<keyword evidence="10" id="KW-1015">Disulfide bond</keyword>
<dbReference type="InterPro" id="IPR045266">
    <property type="entry name" value="DOH_DOMON"/>
</dbReference>
<evidence type="ECO:0000313" key="15">
    <source>
        <dbReference type="Proteomes" id="UP000085678"/>
    </source>
</evidence>
<dbReference type="SMART" id="SM00664">
    <property type="entry name" value="DoH"/>
    <property type="match status" value="1"/>
</dbReference>
<dbReference type="GO" id="GO:0042421">
    <property type="term" value="P:norepinephrine biosynthetic process"/>
    <property type="evidence" value="ECO:0007669"/>
    <property type="project" value="TreeGrafter"/>
</dbReference>
<dbReference type="AlphaFoldDB" id="A0A1S3H438"/>
<dbReference type="Pfam" id="PF01082">
    <property type="entry name" value="Cu2_monooxygen"/>
    <property type="match status" value="1"/>
</dbReference>
<organism evidence="15 16">
    <name type="scientific">Lingula anatina</name>
    <name type="common">Brachiopod</name>
    <name type="synonym">Lingula unguis</name>
    <dbReference type="NCBI Taxonomy" id="7574"/>
    <lineage>
        <taxon>Eukaryota</taxon>
        <taxon>Metazoa</taxon>
        <taxon>Spiralia</taxon>
        <taxon>Lophotrochozoa</taxon>
        <taxon>Brachiopoda</taxon>
        <taxon>Linguliformea</taxon>
        <taxon>Lingulata</taxon>
        <taxon>Lingulida</taxon>
        <taxon>Linguloidea</taxon>
        <taxon>Lingulidae</taxon>
        <taxon>Lingula</taxon>
    </lineage>
</organism>
<dbReference type="Pfam" id="PF03351">
    <property type="entry name" value="DOMON"/>
    <property type="match status" value="1"/>
</dbReference>
<dbReference type="InterPro" id="IPR028460">
    <property type="entry name" value="Tbh/DBH"/>
</dbReference>
<dbReference type="Pfam" id="PF03712">
    <property type="entry name" value="Cu2_monoox_C"/>
    <property type="match status" value="1"/>
</dbReference>
<comment type="cofactor">
    <cofactor evidence="1">
        <name>Cu(2+)</name>
        <dbReference type="ChEBI" id="CHEBI:29036"/>
    </cofactor>
</comment>
<dbReference type="Gene3D" id="2.60.40.1210">
    <property type="entry name" value="Cellobiose dehydrogenase, cytochrome domain"/>
    <property type="match status" value="1"/>
</dbReference>
<name>A0A1S3H438_LINAN</name>
<dbReference type="InterPro" id="IPR000323">
    <property type="entry name" value="Cu2_ascorb_mOase_N"/>
</dbReference>
<evidence type="ECO:0000256" key="4">
    <source>
        <dbReference type="ARBA" id="ARBA00022723"/>
    </source>
</evidence>
<accession>A0A1S3H438</accession>
<comment type="subcellular location">
    <subcellularLocation>
        <location evidence="2">Membrane</location>
    </subcellularLocation>
</comment>
<dbReference type="KEGG" id="lak:106151879"/>
<reference evidence="16" key="1">
    <citation type="submission" date="2025-08" db="UniProtKB">
        <authorList>
            <consortium name="RefSeq"/>
        </authorList>
    </citation>
    <scope>IDENTIFICATION</scope>
    <source>
        <tissue evidence="16">Gonads</tissue>
    </source>
</reference>
<evidence type="ECO:0000256" key="10">
    <source>
        <dbReference type="ARBA" id="ARBA00023157"/>
    </source>
</evidence>
<dbReference type="PROSITE" id="PS50836">
    <property type="entry name" value="DOMON"/>
    <property type="match status" value="1"/>
</dbReference>
<dbReference type="InParanoid" id="A0A1S3H438"/>
<dbReference type="Gene3D" id="2.60.120.310">
    <property type="entry name" value="Copper type II, ascorbate-dependent monooxygenase, N-terminal domain"/>
    <property type="match status" value="1"/>
</dbReference>
<comment type="similarity">
    <text evidence="3">Belongs to the copper type II ascorbate-dependent monooxygenase family.</text>
</comment>
<keyword evidence="6" id="KW-0560">Oxidoreductase</keyword>
<proteinExistence type="inferred from homology"/>
<evidence type="ECO:0000256" key="2">
    <source>
        <dbReference type="ARBA" id="ARBA00004370"/>
    </source>
</evidence>
<evidence type="ECO:0000256" key="9">
    <source>
        <dbReference type="ARBA" id="ARBA00023136"/>
    </source>
</evidence>
<feature type="signal peptide" evidence="13">
    <location>
        <begin position="1"/>
        <end position="16"/>
    </location>
</feature>
<dbReference type="GO" id="GO:0005615">
    <property type="term" value="C:extracellular space"/>
    <property type="evidence" value="ECO:0007669"/>
    <property type="project" value="TreeGrafter"/>
</dbReference>
<evidence type="ECO:0000256" key="7">
    <source>
        <dbReference type="ARBA" id="ARBA00023008"/>
    </source>
</evidence>
<dbReference type="PANTHER" id="PTHR10157:SF23">
    <property type="entry name" value="MOXD1 HOMOLOG 1"/>
    <property type="match status" value="1"/>
</dbReference>
<evidence type="ECO:0000256" key="1">
    <source>
        <dbReference type="ARBA" id="ARBA00001973"/>
    </source>
</evidence>
<dbReference type="InterPro" id="IPR008977">
    <property type="entry name" value="PHM/PNGase_F_dom_sf"/>
</dbReference>
<keyword evidence="5 13" id="KW-0732">Signal</keyword>
<evidence type="ECO:0000313" key="16">
    <source>
        <dbReference type="RefSeq" id="XP_013380768.1"/>
    </source>
</evidence>